<dbReference type="EMBL" id="JAAIVB010000012">
    <property type="protein sequence ID" value="NEX60542.1"/>
    <property type="molecule type" value="Genomic_DNA"/>
</dbReference>
<proteinExistence type="inferred from homology"/>
<reference evidence="4 5" key="1">
    <citation type="submission" date="2020-02" db="EMBL/GenBank/DDBJ databases">
        <authorList>
            <person name="Kim M.K."/>
        </authorList>
    </citation>
    <scope>NUCLEOTIDE SEQUENCE [LARGE SCALE GENOMIC DNA]</scope>
    <source>
        <strain evidence="4 5">17J57-3</strain>
    </source>
</reference>
<dbReference type="SUPFAM" id="SSF55144">
    <property type="entry name" value="LigT-like"/>
    <property type="match status" value="1"/>
</dbReference>
<dbReference type="PANTHER" id="PTHR35561">
    <property type="entry name" value="RNA 2',3'-CYCLIC PHOSPHODIESTERASE"/>
    <property type="match status" value="1"/>
</dbReference>
<feature type="active site" description="Proton donor" evidence="2">
    <location>
        <position position="43"/>
    </location>
</feature>
<dbReference type="AlphaFoldDB" id="A0A6B3SQ54"/>
<evidence type="ECO:0000259" key="3">
    <source>
        <dbReference type="Pfam" id="PF02834"/>
    </source>
</evidence>
<organism evidence="4 5">
    <name type="scientific">Noviherbaspirillum galbum</name>
    <dbReference type="NCBI Taxonomy" id="2709383"/>
    <lineage>
        <taxon>Bacteria</taxon>
        <taxon>Pseudomonadati</taxon>
        <taxon>Pseudomonadota</taxon>
        <taxon>Betaproteobacteria</taxon>
        <taxon>Burkholderiales</taxon>
        <taxon>Oxalobacteraceae</taxon>
        <taxon>Noviherbaspirillum</taxon>
    </lineage>
</organism>
<protein>
    <recommendedName>
        <fullName evidence="2">RNA 2',3'-cyclic phosphodiesterase</fullName>
        <shortName evidence="2">RNA 2',3'-CPDase</shortName>
        <ecNumber evidence="2">3.1.4.58</ecNumber>
    </recommendedName>
</protein>
<dbReference type="GO" id="GO:0008664">
    <property type="term" value="F:RNA 2',3'-cyclic 3'-phosphodiesterase activity"/>
    <property type="evidence" value="ECO:0007669"/>
    <property type="project" value="UniProtKB-EC"/>
</dbReference>
<dbReference type="NCBIfam" id="TIGR02258">
    <property type="entry name" value="2_5_ligase"/>
    <property type="match status" value="1"/>
</dbReference>
<dbReference type="InterPro" id="IPR004175">
    <property type="entry name" value="RNA_CPDase"/>
</dbReference>
<dbReference type="RefSeq" id="WP_163961007.1">
    <property type="nucleotide sequence ID" value="NZ_JAAIVB010000012.1"/>
</dbReference>
<comment type="catalytic activity">
    <reaction evidence="2">
        <text>a 3'-end 2',3'-cyclophospho-ribonucleotide-RNA + H2O = a 3'-end 2'-phospho-ribonucleotide-RNA + H(+)</text>
        <dbReference type="Rhea" id="RHEA:11828"/>
        <dbReference type="Rhea" id="RHEA-COMP:10464"/>
        <dbReference type="Rhea" id="RHEA-COMP:17353"/>
        <dbReference type="ChEBI" id="CHEBI:15377"/>
        <dbReference type="ChEBI" id="CHEBI:15378"/>
        <dbReference type="ChEBI" id="CHEBI:83064"/>
        <dbReference type="ChEBI" id="CHEBI:173113"/>
        <dbReference type="EC" id="3.1.4.58"/>
    </reaction>
</comment>
<feature type="short sequence motif" description="HXTX 1" evidence="2">
    <location>
        <begin position="43"/>
        <end position="46"/>
    </location>
</feature>
<dbReference type="EC" id="3.1.4.58" evidence="2"/>
<dbReference type="Pfam" id="PF02834">
    <property type="entry name" value="LigT_PEase"/>
    <property type="match status" value="1"/>
</dbReference>
<dbReference type="InterPro" id="IPR014051">
    <property type="entry name" value="Phosphoesterase_HXTX"/>
</dbReference>
<comment type="similarity">
    <text evidence="2">Belongs to the 2H phosphoesterase superfamily. ThpR family.</text>
</comment>
<dbReference type="HAMAP" id="MF_01940">
    <property type="entry name" value="RNA_CPDase"/>
    <property type="match status" value="1"/>
</dbReference>
<comment type="caution">
    <text evidence="4">The sequence shown here is derived from an EMBL/GenBank/DDBJ whole genome shotgun (WGS) entry which is preliminary data.</text>
</comment>
<evidence type="ECO:0000256" key="2">
    <source>
        <dbReference type="HAMAP-Rule" id="MF_01940"/>
    </source>
</evidence>
<comment type="function">
    <text evidence="2">Hydrolyzes RNA 2',3'-cyclic phosphodiester to an RNA 2'-phosphomonoester.</text>
</comment>
<name>A0A6B3SQ54_9BURK</name>
<dbReference type="Proteomes" id="UP000482155">
    <property type="component" value="Unassembled WGS sequence"/>
</dbReference>
<dbReference type="PANTHER" id="PTHR35561:SF1">
    <property type="entry name" value="RNA 2',3'-CYCLIC PHOSPHODIESTERASE"/>
    <property type="match status" value="1"/>
</dbReference>
<sequence length="187" mass="20987">MNATSSETMRLFYALWPDNPTRTTLMQLQAPLHGRMIPYENLHLTLAFLGEQPVSRLPALKEILLRLNAAPGELVLDRVSYFTRNRIVWAGASETPPFVLTLYRELSEALMNQGVAFNEQHAFKPHITLARDASSPPDLAFAPIRWRAHKVALVRSENAPQGSRYEVLASRSLDEKWVLKDLPGGGA</sequence>
<evidence type="ECO:0000313" key="4">
    <source>
        <dbReference type="EMBL" id="NEX60542.1"/>
    </source>
</evidence>
<evidence type="ECO:0000313" key="5">
    <source>
        <dbReference type="Proteomes" id="UP000482155"/>
    </source>
</evidence>
<feature type="active site" description="Proton acceptor" evidence="2">
    <location>
        <position position="126"/>
    </location>
</feature>
<evidence type="ECO:0000256" key="1">
    <source>
        <dbReference type="ARBA" id="ARBA00022801"/>
    </source>
</evidence>
<feature type="short sequence motif" description="HXTX 2" evidence="2">
    <location>
        <begin position="126"/>
        <end position="129"/>
    </location>
</feature>
<accession>A0A6B3SQ54</accession>
<dbReference type="Gene3D" id="3.90.1140.10">
    <property type="entry name" value="Cyclic phosphodiesterase"/>
    <property type="match status" value="1"/>
</dbReference>
<feature type="domain" description="Phosphoesterase HXTX" evidence="3">
    <location>
        <begin position="17"/>
        <end position="89"/>
    </location>
</feature>
<dbReference type="GO" id="GO:0004113">
    <property type="term" value="F:2',3'-cyclic-nucleotide 3'-phosphodiesterase activity"/>
    <property type="evidence" value="ECO:0007669"/>
    <property type="project" value="InterPro"/>
</dbReference>
<keyword evidence="5" id="KW-1185">Reference proteome</keyword>
<keyword evidence="1 2" id="KW-0378">Hydrolase</keyword>
<gene>
    <name evidence="4" type="primary">thpR</name>
    <name evidence="4" type="ORF">G3574_05585</name>
</gene>
<dbReference type="InterPro" id="IPR009097">
    <property type="entry name" value="Cyclic_Pdiesterase"/>
</dbReference>